<organism evidence="2 3">
    <name type="scientific">Phocicoccus schoeneichii</name>
    <dbReference type="NCBI Taxonomy" id="1812261"/>
    <lineage>
        <taxon>Bacteria</taxon>
        <taxon>Bacillati</taxon>
        <taxon>Bacillota</taxon>
        <taxon>Bacilli</taxon>
        <taxon>Bacillales</taxon>
        <taxon>Salinicoccaceae</taxon>
        <taxon>Phocicoccus</taxon>
    </lineage>
</organism>
<dbReference type="InterPro" id="IPR009061">
    <property type="entry name" value="DNA-bd_dom_put_sf"/>
</dbReference>
<dbReference type="SUPFAM" id="SSF46955">
    <property type="entry name" value="Putative DNA-binding domain"/>
    <property type="match status" value="1"/>
</dbReference>
<dbReference type="GO" id="GO:0003677">
    <property type="term" value="F:DNA binding"/>
    <property type="evidence" value="ECO:0007669"/>
    <property type="project" value="InterPro"/>
</dbReference>
<dbReference type="EMBL" id="CAJEWE010000010">
    <property type="protein sequence ID" value="CAD2076399.1"/>
    <property type="molecule type" value="Genomic_DNA"/>
</dbReference>
<dbReference type="AlphaFoldDB" id="A0A6V7RGK6"/>
<dbReference type="Gene3D" id="1.10.1660.10">
    <property type="match status" value="1"/>
</dbReference>
<name>A0A6V7RGK6_9BACL</name>
<keyword evidence="3" id="KW-1185">Reference proteome</keyword>
<dbReference type="RefSeq" id="WP_186087262.1">
    <property type="nucleotide sequence ID" value="NZ_BMDB01000001.1"/>
</dbReference>
<accession>A0A6V7RGK6</accession>
<evidence type="ECO:0000259" key="1">
    <source>
        <dbReference type="Pfam" id="PF13411"/>
    </source>
</evidence>
<comment type="caution">
    <text evidence="2">The sequence shown here is derived from an EMBL/GenBank/DDBJ whole genome shotgun (WGS) entry which is preliminary data.</text>
</comment>
<evidence type="ECO:0000313" key="3">
    <source>
        <dbReference type="Proteomes" id="UP000521032"/>
    </source>
</evidence>
<sequence>MEHFKQLKQVAEELNVTVSYLRGYVTVLEQEGYSSHIQRDSRNHRLFSEKNIAGLKNMIHLIKNATYTIQEAAQDSVQNTDMIHESIKKNNHSENIENFLQRVMYKS</sequence>
<proteinExistence type="predicted"/>
<protein>
    <recommendedName>
        <fullName evidence="1">HTH merR-type domain-containing protein</fullName>
    </recommendedName>
</protein>
<feature type="domain" description="HTH merR-type" evidence="1">
    <location>
        <begin position="7"/>
        <end position="73"/>
    </location>
</feature>
<reference evidence="2 3" key="1">
    <citation type="submission" date="2020-07" db="EMBL/GenBank/DDBJ databases">
        <authorList>
            <person name="Criscuolo A."/>
        </authorList>
    </citation>
    <scope>NUCLEOTIDE SEQUENCE [LARGE SCALE GENOMIC DNA]</scope>
    <source>
        <strain evidence="3">CIP 111030</strain>
    </source>
</reference>
<evidence type="ECO:0000313" key="2">
    <source>
        <dbReference type="EMBL" id="CAD2076399.1"/>
    </source>
</evidence>
<dbReference type="GO" id="GO:0006355">
    <property type="term" value="P:regulation of DNA-templated transcription"/>
    <property type="evidence" value="ECO:0007669"/>
    <property type="project" value="InterPro"/>
</dbReference>
<gene>
    <name evidence="2" type="ORF">JEOSCH030_01066</name>
</gene>
<dbReference type="InterPro" id="IPR000551">
    <property type="entry name" value="MerR-type_HTH_dom"/>
</dbReference>
<dbReference type="Proteomes" id="UP000521032">
    <property type="component" value="Unassembled WGS sequence"/>
</dbReference>
<dbReference type="Pfam" id="PF13411">
    <property type="entry name" value="MerR_1"/>
    <property type="match status" value="1"/>
</dbReference>